<evidence type="ECO:0000313" key="6">
    <source>
        <dbReference type="EMBL" id="SKA07123.1"/>
    </source>
</evidence>
<accession>A0A1T4QTJ3</accession>
<dbReference type="NCBIfam" id="NF002099">
    <property type="entry name" value="PRK00944.1"/>
    <property type="match status" value="1"/>
</dbReference>
<dbReference type="Proteomes" id="UP000190135">
    <property type="component" value="Unassembled WGS sequence"/>
</dbReference>
<reference evidence="6 7" key="1">
    <citation type="submission" date="2017-02" db="EMBL/GenBank/DDBJ databases">
        <authorList>
            <person name="Peterson S.W."/>
        </authorList>
    </citation>
    <scope>NUCLEOTIDE SEQUENCE [LARGE SCALE GENOMIC DNA]</scope>
    <source>
        <strain evidence="6 7">USBA 369</strain>
    </source>
</reference>
<evidence type="ECO:0000256" key="5">
    <source>
        <dbReference type="SAM" id="Phobius"/>
    </source>
</evidence>
<dbReference type="STRING" id="1365950.SAMN05428963_105253"/>
<evidence type="ECO:0000256" key="3">
    <source>
        <dbReference type="ARBA" id="ARBA00022989"/>
    </source>
</evidence>
<dbReference type="GO" id="GO:0005886">
    <property type="term" value="C:plasma membrane"/>
    <property type="evidence" value="ECO:0007669"/>
    <property type="project" value="InterPro"/>
</dbReference>
<dbReference type="AlphaFoldDB" id="A0A1T4QTJ3"/>
<proteinExistence type="predicted"/>
<protein>
    <submittedName>
        <fullName evidence="6">Uncharacterized protein</fullName>
    </submittedName>
</protein>
<sequence>MTLRRAFLLAPLALLGLTALILHLMGRIPICECGTVELWYGDPSGPGNSQHLSDWYSFSHLIHGFIFFALLWPLRRRLSMIQRLTLALVVECAWEIIENTDWIINRYRDSTVSLDYHGDSILNSMSDCLFMVAGFLIAARLPAWATIALALALEVWAGVEIRDNLTLNILMLLWPLQAVRDWQAGV</sequence>
<name>A0A1T4QTJ3_9HYPH</name>
<keyword evidence="3 5" id="KW-1133">Transmembrane helix</keyword>
<keyword evidence="7" id="KW-1185">Reference proteome</keyword>
<dbReference type="RefSeq" id="WP_245318981.1">
    <property type="nucleotide sequence ID" value="NZ_FUXL01000005.1"/>
</dbReference>
<evidence type="ECO:0000256" key="4">
    <source>
        <dbReference type="ARBA" id="ARBA00023136"/>
    </source>
</evidence>
<feature type="transmembrane region" description="Helical" evidence="5">
    <location>
        <begin position="57"/>
        <end position="74"/>
    </location>
</feature>
<dbReference type="InterPro" id="IPR019691">
    <property type="entry name" value="DUF2585"/>
</dbReference>
<evidence type="ECO:0000313" key="7">
    <source>
        <dbReference type="Proteomes" id="UP000190135"/>
    </source>
</evidence>
<keyword evidence="1" id="KW-1003">Cell membrane</keyword>
<keyword evidence="2 5" id="KW-0812">Transmembrane</keyword>
<keyword evidence="4 5" id="KW-0472">Membrane</keyword>
<evidence type="ECO:0000256" key="1">
    <source>
        <dbReference type="ARBA" id="ARBA00022475"/>
    </source>
</evidence>
<evidence type="ECO:0000256" key="2">
    <source>
        <dbReference type="ARBA" id="ARBA00022692"/>
    </source>
</evidence>
<gene>
    <name evidence="6" type="ORF">SAMN05428963_105253</name>
</gene>
<organism evidence="6 7">
    <name type="scientific">Consotaella salsifontis</name>
    <dbReference type="NCBI Taxonomy" id="1365950"/>
    <lineage>
        <taxon>Bacteria</taxon>
        <taxon>Pseudomonadati</taxon>
        <taxon>Pseudomonadota</taxon>
        <taxon>Alphaproteobacteria</taxon>
        <taxon>Hyphomicrobiales</taxon>
        <taxon>Aurantimonadaceae</taxon>
        <taxon>Consotaella</taxon>
    </lineage>
</organism>
<dbReference type="EMBL" id="FUXL01000005">
    <property type="protein sequence ID" value="SKA07123.1"/>
    <property type="molecule type" value="Genomic_DNA"/>
</dbReference>
<dbReference type="Pfam" id="PF10755">
    <property type="entry name" value="DUF2585"/>
    <property type="match status" value="1"/>
</dbReference>
<feature type="transmembrane region" description="Helical" evidence="5">
    <location>
        <begin position="128"/>
        <end position="153"/>
    </location>
</feature>